<comment type="similarity">
    <text evidence="1">Belongs to the UPF0098 family.</text>
</comment>
<sequence>MKKDGAPQSPPFKEPTVTIRRVVSHVALAVCAAAAAIAAASPATAQPGANRAAFTITSSAFAQGGTIPIVHECTSARPPDPRKKNESPPLSWSGAPAGAQSYAIIMRDLSNNNLLHWIIYDIPVSTTSLPQNVAHVHEPPVPPGSKQIYYRGSASLWGYQGPCSPSSINTYEFRVYALNRANLTELNQNSSIRTAAQVIANASIGSARITALS</sequence>
<feature type="region of interest" description="Disordered" evidence="2">
    <location>
        <begin position="74"/>
        <end position="95"/>
    </location>
</feature>
<dbReference type="PANTHER" id="PTHR30289">
    <property type="entry name" value="UNCHARACTERIZED PROTEIN YBCL-RELATED"/>
    <property type="match status" value="1"/>
</dbReference>
<feature type="chain" id="PRO_5016113511" evidence="3">
    <location>
        <begin position="46"/>
        <end position="213"/>
    </location>
</feature>
<evidence type="ECO:0000313" key="5">
    <source>
        <dbReference type="Proteomes" id="UP000248544"/>
    </source>
</evidence>
<evidence type="ECO:0000256" key="3">
    <source>
        <dbReference type="SAM" id="SignalP"/>
    </source>
</evidence>
<dbReference type="CDD" id="cd00865">
    <property type="entry name" value="PEBP_bact_arch"/>
    <property type="match status" value="1"/>
</dbReference>
<dbReference type="NCBIfam" id="TIGR00481">
    <property type="entry name" value="YbhB/YbcL family Raf kinase inhibitor-like protein"/>
    <property type="match status" value="1"/>
</dbReference>
<dbReference type="Gene3D" id="3.90.280.10">
    <property type="entry name" value="PEBP-like"/>
    <property type="match status" value="1"/>
</dbReference>
<evidence type="ECO:0000256" key="2">
    <source>
        <dbReference type="SAM" id="MobiDB-lite"/>
    </source>
</evidence>
<reference evidence="4 5" key="1">
    <citation type="submission" date="2018-01" db="EMBL/GenBank/DDBJ databases">
        <title>Draft genome sequence of Sphaerisporangium sp. 7K107.</title>
        <authorList>
            <person name="Sahin N."/>
            <person name="Saygin H."/>
            <person name="Ay H."/>
        </authorList>
    </citation>
    <scope>NUCLEOTIDE SEQUENCE [LARGE SCALE GENOMIC DNA]</scope>
    <source>
        <strain evidence="4 5">7K107</strain>
    </source>
</reference>
<dbReference type="Proteomes" id="UP000248544">
    <property type="component" value="Unassembled WGS sequence"/>
</dbReference>
<keyword evidence="5" id="KW-1185">Reference proteome</keyword>
<evidence type="ECO:0000313" key="4">
    <source>
        <dbReference type="EMBL" id="PZG28229.1"/>
    </source>
</evidence>
<protein>
    <submittedName>
        <fullName evidence="4">YbhB/YbcL family Raf kinase inhibitor-like protein</fullName>
    </submittedName>
</protein>
<comment type="caution">
    <text evidence="4">The sequence shown here is derived from an EMBL/GenBank/DDBJ whole genome shotgun (WGS) entry which is preliminary data.</text>
</comment>
<accession>A0A2W2FE96</accession>
<gene>
    <name evidence="4" type="ORF">C1I98_32925</name>
</gene>
<proteinExistence type="inferred from homology"/>
<evidence type="ECO:0000256" key="1">
    <source>
        <dbReference type="ARBA" id="ARBA00007120"/>
    </source>
</evidence>
<dbReference type="Pfam" id="PF01161">
    <property type="entry name" value="PBP"/>
    <property type="match status" value="1"/>
</dbReference>
<dbReference type="InterPro" id="IPR008914">
    <property type="entry name" value="PEBP"/>
</dbReference>
<dbReference type="PANTHER" id="PTHR30289:SF1">
    <property type="entry name" value="PEBP (PHOSPHATIDYLETHANOLAMINE-BINDING PROTEIN) FAMILY PROTEIN"/>
    <property type="match status" value="1"/>
</dbReference>
<dbReference type="AlphaFoldDB" id="A0A2W2FE96"/>
<organism evidence="4 5">
    <name type="scientific">Spongiactinospora gelatinilytica</name>
    <dbReference type="NCBI Taxonomy" id="2666298"/>
    <lineage>
        <taxon>Bacteria</taxon>
        <taxon>Bacillati</taxon>
        <taxon>Actinomycetota</taxon>
        <taxon>Actinomycetes</taxon>
        <taxon>Streptosporangiales</taxon>
        <taxon>Streptosporangiaceae</taxon>
        <taxon>Spongiactinospora</taxon>
    </lineage>
</organism>
<dbReference type="SUPFAM" id="SSF49777">
    <property type="entry name" value="PEBP-like"/>
    <property type="match status" value="1"/>
</dbReference>
<feature type="signal peptide" evidence="3">
    <location>
        <begin position="1"/>
        <end position="45"/>
    </location>
</feature>
<dbReference type="InterPro" id="IPR036610">
    <property type="entry name" value="PEBP-like_sf"/>
</dbReference>
<dbReference type="EMBL" id="POUA01000402">
    <property type="protein sequence ID" value="PZG28229.1"/>
    <property type="molecule type" value="Genomic_DNA"/>
</dbReference>
<keyword evidence="3" id="KW-0732">Signal</keyword>
<dbReference type="InterPro" id="IPR005247">
    <property type="entry name" value="YbhB_YbcL/LppC-like"/>
</dbReference>
<name>A0A2W2FE96_9ACTN</name>